<evidence type="ECO:0000259" key="5">
    <source>
        <dbReference type="PROSITE" id="PS50110"/>
    </source>
</evidence>
<dbReference type="Pfam" id="PF00072">
    <property type="entry name" value="Response_reg"/>
    <property type="match status" value="1"/>
</dbReference>
<keyword evidence="2 6" id="KW-0238">DNA-binding</keyword>
<keyword evidence="7" id="KW-1185">Reference proteome</keyword>
<protein>
    <submittedName>
        <fullName evidence="6">DNA-binding response regulator, NarL/FixJ family, contains REC and HTH domains</fullName>
    </submittedName>
</protein>
<feature type="domain" description="HTH luxR-type" evidence="4">
    <location>
        <begin position="130"/>
        <end position="195"/>
    </location>
</feature>
<dbReference type="PRINTS" id="PR00038">
    <property type="entry name" value="HTHLUXR"/>
</dbReference>
<sequence length="198" mass="21231">MAPEAILIIDDHALFRSGIVSMLSTAFDTIPIFDSPSLHDALTLVAVVPTIILLDIQLPGISGLEGMGLLRQRWPAARIVIVSALDLPNTVDTAVAQGACAFLSKADRPDRMMTVLREILHQSAVAPPVGTILWPSLTPRQAEVLSLVGRGLSNKMIGRRLGLSEHTVRGHVQGLLAALGVTRRSEAVFKAQQLGLIR</sequence>
<evidence type="ECO:0000256" key="3">
    <source>
        <dbReference type="PROSITE-ProRule" id="PRU00169"/>
    </source>
</evidence>
<dbReference type="Gene3D" id="1.10.10.10">
    <property type="entry name" value="Winged helix-like DNA-binding domain superfamily/Winged helix DNA-binding domain"/>
    <property type="match status" value="1"/>
</dbReference>
<proteinExistence type="predicted"/>
<feature type="modified residue" description="4-aspartylphosphate" evidence="3">
    <location>
        <position position="55"/>
    </location>
</feature>
<dbReference type="Proteomes" id="UP000198704">
    <property type="component" value="Unassembled WGS sequence"/>
</dbReference>
<dbReference type="InterPro" id="IPR001789">
    <property type="entry name" value="Sig_transdc_resp-reg_receiver"/>
</dbReference>
<dbReference type="OrthoDB" id="9814495at2"/>
<dbReference type="InterPro" id="IPR058245">
    <property type="entry name" value="NreC/VraR/RcsB-like_REC"/>
</dbReference>
<dbReference type="InterPro" id="IPR016032">
    <property type="entry name" value="Sig_transdc_resp-reg_C-effctor"/>
</dbReference>
<dbReference type="PANTHER" id="PTHR45566:SF2">
    <property type="entry name" value="NARL SUBFAMILY"/>
    <property type="match status" value="1"/>
</dbReference>
<dbReference type="Gene3D" id="3.40.50.2300">
    <property type="match status" value="1"/>
</dbReference>
<accession>A0A1G9Y2E0</accession>
<dbReference type="SUPFAM" id="SSF52172">
    <property type="entry name" value="CheY-like"/>
    <property type="match status" value="1"/>
</dbReference>
<dbReference type="PANTHER" id="PTHR45566">
    <property type="entry name" value="HTH-TYPE TRANSCRIPTIONAL REGULATOR YHJB-RELATED"/>
    <property type="match status" value="1"/>
</dbReference>
<feature type="domain" description="Response regulatory" evidence="5">
    <location>
        <begin position="5"/>
        <end position="120"/>
    </location>
</feature>
<organism evidence="6 7">
    <name type="scientific">Methylobacterium phyllostachyos</name>
    <dbReference type="NCBI Taxonomy" id="582672"/>
    <lineage>
        <taxon>Bacteria</taxon>
        <taxon>Pseudomonadati</taxon>
        <taxon>Pseudomonadota</taxon>
        <taxon>Alphaproteobacteria</taxon>
        <taxon>Hyphomicrobiales</taxon>
        <taxon>Methylobacteriaceae</taxon>
        <taxon>Methylobacterium</taxon>
    </lineage>
</organism>
<dbReference type="GO" id="GO:0006355">
    <property type="term" value="P:regulation of DNA-templated transcription"/>
    <property type="evidence" value="ECO:0007669"/>
    <property type="project" value="InterPro"/>
</dbReference>
<dbReference type="AlphaFoldDB" id="A0A1G9Y2E0"/>
<dbReference type="CDD" id="cd06170">
    <property type="entry name" value="LuxR_C_like"/>
    <property type="match status" value="1"/>
</dbReference>
<evidence type="ECO:0000313" key="7">
    <source>
        <dbReference type="Proteomes" id="UP000198704"/>
    </source>
</evidence>
<dbReference type="InterPro" id="IPR000792">
    <property type="entry name" value="Tscrpt_reg_LuxR_C"/>
</dbReference>
<dbReference type="InterPro" id="IPR011006">
    <property type="entry name" value="CheY-like_superfamily"/>
</dbReference>
<dbReference type="GO" id="GO:0000160">
    <property type="term" value="P:phosphorelay signal transduction system"/>
    <property type="evidence" value="ECO:0007669"/>
    <property type="project" value="InterPro"/>
</dbReference>
<dbReference type="InterPro" id="IPR051015">
    <property type="entry name" value="EvgA-like"/>
</dbReference>
<dbReference type="EMBL" id="FNHS01000005">
    <property type="protein sequence ID" value="SDN03228.1"/>
    <property type="molecule type" value="Genomic_DNA"/>
</dbReference>
<name>A0A1G9Y2E0_9HYPH</name>
<evidence type="ECO:0000256" key="2">
    <source>
        <dbReference type="ARBA" id="ARBA00023125"/>
    </source>
</evidence>
<keyword evidence="1 3" id="KW-0597">Phosphoprotein</keyword>
<dbReference type="SUPFAM" id="SSF46894">
    <property type="entry name" value="C-terminal effector domain of the bipartite response regulators"/>
    <property type="match status" value="1"/>
</dbReference>
<dbReference type="Pfam" id="PF00196">
    <property type="entry name" value="GerE"/>
    <property type="match status" value="1"/>
</dbReference>
<dbReference type="CDD" id="cd17535">
    <property type="entry name" value="REC_NarL-like"/>
    <property type="match status" value="1"/>
</dbReference>
<dbReference type="SMART" id="SM00421">
    <property type="entry name" value="HTH_LUXR"/>
    <property type="match status" value="1"/>
</dbReference>
<dbReference type="GO" id="GO:0003677">
    <property type="term" value="F:DNA binding"/>
    <property type="evidence" value="ECO:0007669"/>
    <property type="project" value="UniProtKB-KW"/>
</dbReference>
<gene>
    <name evidence="6" type="ORF">SAMN05216360_105140</name>
</gene>
<reference evidence="7" key="1">
    <citation type="submission" date="2016-10" db="EMBL/GenBank/DDBJ databases">
        <authorList>
            <person name="Varghese N."/>
            <person name="Submissions S."/>
        </authorList>
    </citation>
    <scope>NUCLEOTIDE SEQUENCE [LARGE SCALE GENOMIC DNA]</scope>
    <source>
        <strain evidence="7">BL47</strain>
    </source>
</reference>
<evidence type="ECO:0000313" key="6">
    <source>
        <dbReference type="EMBL" id="SDN03228.1"/>
    </source>
</evidence>
<evidence type="ECO:0000259" key="4">
    <source>
        <dbReference type="PROSITE" id="PS50043"/>
    </source>
</evidence>
<dbReference type="PROSITE" id="PS50110">
    <property type="entry name" value="RESPONSE_REGULATORY"/>
    <property type="match status" value="1"/>
</dbReference>
<dbReference type="PROSITE" id="PS50043">
    <property type="entry name" value="HTH_LUXR_2"/>
    <property type="match status" value="1"/>
</dbReference>
<evidence type="ECO:0000256" key="1">
    <source>
        <dbReference type="ARBA" id="ARBA00022553"/>
    </source>
</evidence>
<dbReference type="SMART" id="SM00448">
    <property type="entry name" value="REC"/>
    <property type="match status" value="1"/>
</dbReference>
<dbReference type="STRING" id="582672.SAMN05216360_105140"/>
<dbReference type="InterPro" id="IPR036388">
    <property type="entry name" value="WH-like_DNA-bd_sf"/>
</dbReference>